<comment type="caution">
    <text evidence="2">The sequence shown here is derived from an EMBL/GenBank/DDBJ whole genome shotgun (WGS) entry which is preliminary data.</text>
</comment>
<name>A0A9P4TXR6_9PEZI</name>
<feature type="compositionally biased region" description="Low complexity" evidence="1">
    <location>
        <begin position="304"/>
        <end position="318"/>
    </location>
</feature>
<evidence type="ECO:0000313" key="2">
    <source>
        <dbReference type="EMBL" id="KAF2430624.1"/>
    </source>
</evidence>
<feature type="compositionally biased region" description="Low complexity" evidence="1">
    <location>
        <begin position="169"/>
        <end position="179"/>
    </location>
</feature>
<protein>
    <submittedName>
        <fullName evidence="2">Uncharacterized protein</fullName>
    </submittedName>
</protein>
<sequence length="345" mass="37320">MATKAVDHYKFLGISLPNEANCYSIHRAIHHTKLRILRKFHTDDTTAFEIAFENGGACQPLRRLLLARNALYNRKGRIDYLERWSTSSFRRGEHEIETGALGRKERLDLADFHRDDDKIAARHAYEQVKAGRLDAQNEAKADKAKAKPAQASKPDFNFSSEVDRVQGKSLSPPSLPSALTGGADNVTGEPHPPTTKSATLAKASTTTTKSAKLPKVPTKRPLGGKSSTKRSSAATTHDPTASVGGTFTPQSDITTPPTTPSEQDAGKIPTATDSKAKGKVTKRKRDDSIDASEPPPKEQKVEGASKANGSGAKYASSYSAEEAGEAFYTAQLALLNKKMDECVLM</sequence>
<dbReference type="AlphaFoldDB" id="A0A9P4TXR6"/>
<evidence type="ECO:0000313" key="3">
    <source>
        <dbReference type="Proteomes" id="UP000800235"/>
    </source>
</evidence>
<keyword evidence="3" id="KW-1185">Reference proteome</keyword>
<feature type="compositionally biased region" description="Low complexity" evidence="1">
    <location>
        <begin position="194"/>
        <end position="215"/>
    </location>
</feature>
<proteinExistence type="predicted"/>
<feature type="compositionally biased region" description="Polar residues" evidence="1">
    <location>
        <begin position="237"/>
        <end position="262"/>
    </location>
</feature>
<gene>
    <name evidence="2" type="ORF">EJ08DRAFT_733902</name>
</gene>
<feature type="region of interest" description="Disordered" evidence="1">
    <location>
        <begin position="137"/>
        <end position="318"/>
    </location>
</feature>
<dbReference type="Proteomes" id="UP000800235">
    <property type="component" value="Unassembled WGS sequence"/>
</dbReference>
<reference evidence="2" key="1">
    <citation type="journal article" date="2020" name="Stud. Mycol.">
        <title>101 Dothideomycetes genomes: a test case for predicting lifestyles and emergence of pathogens.</title>
        <authorList>
            <person name="Haridas S."/>
            <person name="Albert R."/>
            <person name="Binder M."/>
            <person name="Bloem J."/>
            <person name="Labutti K."/>
            <person name="Salamov A."/>
            <person name="Andreopoulos B."/>
            <person name="Baker S."/>
            <person name="Barry K."/>
            <person name="Bills G."/>
            <person name="Bluhm B."/>
            <person name="Cannon C."/>
            <person name="Castanera R."/>
            <person name="Culley D."/>
            <person name="Daum C."/>
            <person name="Ezra D."/>
            <person name="Gonzalez J."/>
            <person name="Henrissat B."/>
            <person name="Kuo A."/>
            <person name="Liang C."/>
            <person name="Lipzen A."/>
            <person name="Lutzoni F."/>
            <person name="Magnuson J."/>
            <person name="Mondo S."/>
            <person name="Nolan M."/>
            <person name="Ohm R."/>
            <person name="Pangilinan J."/>
            <person name="Park H.-J."/>
            <person name="Ramirez L."/>
            <person name="Alfaro M."/>
            <person name="Sun H."/>
            <person name="Tritt A."/>
            <person name="Yoshinaga Y."/>
            <person name="Zwiers L.-H."/>
            <person name="Turgeon B."/>
            <person name="Goodwin S."/>
            <person name="Spatafora J."/>
            <person name="Crous P."/>
            <person name="Grigoriev I."/>
        </authorList>
    </citation>
    <scope>NUCLEOTIDE SEQUENCE</scope>
    <source>
        <strain evidence="2">CBS 130266</strain>
    </source>
</reference>
<feature type="compositionally biased region" description="Low complexity" evidence="1">
    <location>
        <begin position="225"/>
        <end position="236"/>
    </location>
</feature>
<dbReference type="EMBL" id="MU007037">
    <property type="protein sequence ID" value="KAF2430624.1"/>
    <property type="molecule type" value="Genomic_DNA"/>
</dbReference>
<evidence type="ECO:0000256" key="1">
    <source>
        <dbReference type="SAM" id="MobiDB-lite"/>
    </source>
</evidence>
<organism evidence="2 3">
    <name type="scientific">Tothia fuscella</name>
    <dbReference type="NCBI Taxonomy" id="1048955"/>
    <lineage>
        <taxon>Eukaryota</taxon>
        <taxon>Fungi</taxon>
        <taxon>Dikarya</taxon>
        <taxon>Ascomycota</taxon>
        <taxon>Pezizomycotina</taxon>
        <taxon>Dothideomycetes</taxon>
        <taxon>Pleosporomycetidae</taxon>
        <taxon>Venturiales</taxon>
        <taxon>Cylindrosympodiaceae</taxon>
        <taxon>Tothia</taxon>
    </lineage>
</organism>
<accession>A0A9P4TXR6</accession>